<accession>A0ABY2ZRP7</accession>
<feature type="transmembrane region" description="Helical" evidence="1">
    <location>
        <begin position="12"/>
        <end position="36"/>
    </location>
</feature>
<sequence>MRQSWPLQQHRPGYLLLAVLTLALGVATTTAVFALLDQALLKPLPFPQPERLVTLGLSSD</sequence>
<evidence type="ECO:0008006" key="4">
    <source>
        <dbReference type="Google" id="ProtNLM"/>
    </source>
</evidence>
<reference evidence="2 3" key="1">
    <citation type="submission" date="2019-06" db="EMBL/GenBank/DDBJ databases">
        <title>Pantoea dispersa Assembly.</title>
        <authorList>
            <person name="Wang J."/>
        </authorList>
    </citation>
    <scope>NUCLEOTIDE SEQUENCE [LARGE SCALE GENOMIC DNA]</scope>
    <source>
        <strain evidence="3">bio</strain>
    </source>
</reference>
<comment type="caution">
    <text evidence="2">The sequence shown here is derived from an EMBL/GenBank/DDBJ whole genome shotgun (WGS) entry which is preliminary data.</text>
</comment>
<keyword evidence="1" id="KW-0812">Transmembrane</keyword>
<protein>
    <recommendedName>
        <fullName evidence="4">ABC transporter permease</fullName>
    </recommendedName>
</protein>
<dbReference type="RefSeq" id="WP_141497213.1">
    <property type="nucleotide sequence ID" value="NZ_VICF01000050.1"/>
</dbReference>
<keyword evidence="1" id="KW-0472">Membrane</keyword>
<name>A0ABY2ZRP7_9GAMM</name>
<gene>
    <name evidence="2" type="ORF">FK492_23780</name>
</gene>
<evidence type="ECO:0000313" key="2">
    <source>
        <dbReference type="EMBL" id="TQC63641.1"/>
    </source>
</evidence>
<keyword evidence="1" id="KW-1133">Transmembrane helix</keyword>
<feature type="non-terminal residue" evidence="2">
    <location>
        <position position="60"/>
    </location>
</feature>
<dbReference type="Proteomes" id="UP000319715">
    <property type="component" value="Unassembled WGS sequence"/>
</dbReference>
<dbReference type="EMBL" id="VICF01000050">
    <property type="protein sequence ID" value="TQC63641.1"/>
    <property type="molecule type" value="Genomic_DNA"/>
</dbReference>
<organism evidence="2 3">
    <name type="scientific">Pantoea dispersa</name>
    <dbReference type="NCBI Taxonomy" id="59814"/>
    <lineage>
        <taxon>Bacteria</taxon>
        <taxon>Pseudomonadati</taxon>
        <taxon>Pseudomonadota</taxon>
        <taxon>Gammaproteobacteria</taxon>
        <taxon>Enterobacterales</taxon>
        <taxon>Erwiniaceae</taxon>
        <taxon>Pantoea</taxon>
    </lineage>
</organism>
<evidence type="ECO:0000256" key="1">
    <source>
        <dbReference type="SAM" id="Phobius"/>
    </source>
</evidence>
<proteinExistence type="predicted"/>
<keyword evidence="3" id="KW-1185">Reference proteome</keyword>
<evidence type="ECO:0000313" key="3">
    <source>
        <dbReference type="Proteomes" id="UP000319715"/>
    </source>
</evidence>